<sequence>MPNNLKLRQLEGFVAAADSGSFTAAASAMAMTAPAFSQLVRELESTLGLVLFERTTRRLELTASGRQLLEGVRRPLADLAHVSSEMKALAGGQTGTVVLSILHSLAFGLGTRALAQLKTMRPDITVKMIEDMNEVLIERVRNREVDIGLGMFTQALEDIEFTPLFEDELVAVFSVDHPLRNQRTLTWKQLAETPLILLQPKSSVRRLVEAGLLVTGVARQPVTEVVSMVTAINMAAAGFGVTILPQLSLASLKMTGMAVRKIKEPRPRRQIGLLRKVGRASSPAEALLAIELAKSAAHLQLE</sequence>
<dbReference type="InterPro" id="IPR050950">
    <property type="entry name" value="HTH-type_LysR_regulators"/>
</dbReference>
<dbReference type="InterPro" id="IPR005119">
    <property type="entry name" value="LysR_subst-bd"/>
</dbReference>
<dbReference type="InterPro" id="IPR000847">
    <property type="entry name" value="LysR_HTH_N"/>
</dbReference>
<accession>A0A857J647</accession>
<organism evidence="6 7">
    <name type="scientific">Xylophilus rhododendri</name>
    <dbReference type="NCBI Taxonomy" id="2697032"/>
    <lineage>
        <taxon>Bacteria</taxon>
        <taxon>Pseudomonadati</taxon>
        <taxon>Pseudomonadota</taxon>
        <taxon>Betaproteobacteria</taxon>
        <taxon>Burkholderiales</taxon>
        <taxon>Xylophilus</taxon>
    </lineage>
</organism>
<dbReference type="PROSITE" id="PS50931">
    <property type="entry name" value="HTH_LYSR"/>
    <property type="match status" value="1"/>
</dbReference>
<dbReference type="Gene3D" id="1.10.10.10">
    <property type="entry name" value="Winged helix-like DNA-binding domain superfamily/Winged helix DNA-binding domain"/>
    <property type="match status" value="1"/>
</dbReference>
<proteinExistence type="inferred from homology"/>
<keyword evidence="4" id="KW-0804">Transcription</keyword>
<dbReference type="Proteomes" id="UP000464787">
    <property type="component" value="Chromosome"/>
</dbReference>
<dbReference type="AlphaFoldDB" id="A0A857J647"/>
<dbReference type="Pfam" id="PF00126">
    <property type="entry name" value="HTH_1"/>
    <property type="match status" value="1"/>
</dbReference>
<dbReference type="PRINTS" id="PR00039">
    <property type="entry name" value="HTHLYSR"/>
</dbReference>
<protein>
    <submittedName>
        <fullName evidence="6">LysR family transcriptional regulator</fullName>
    </submittedName>
</protein>
<keyword evidence="2" id="KW-0805">Transcription regulation</keyword>
<feature type="domain" description="HTH lysR-type" evidence="5">
    <location>
        <begin position="5"/>
        <end position="62"/>
    </location>
</feature>
<dbReference type="GO" id="GO:0003677">
    <property type="term" value="F:DNA binding"/>
    <property type="evidence" value="ECO:0007669"/>
    <property type="project" value="UniProtKB-KW"/>
</dbReference>
<comment type="similarity">
    <text evidence="1">Belongs to the LysR transcriptional regulatory family.</text>
</comment>
<gene>
    <name evidence="6" type="ORF">GT347_11100</name>
</gene>
<keyword evidence="7" id="KW-1185">Reference proteome</keyword>
<evidence type="ECO:0000256" key="2">
    <source>
        <dbReference type="ARBA" id="ARBA00023015"/>
    </source>
</evidence>
<dbReference type="InterPro" id="IPR036390">
    <property type="entry name" value="WH_DNA-bd_sf"/>
</dbReference>
<dbReference type="KEGG" id="xyk:GT347_11100"/>
<dbReference type="CDD" id="cd08440">
    <property type="entry name" value="PBP2_LTTR_like_4"/>
    <property type="match status" value="1"/>
</dbReference>
<evidence type="ECO:0000256" key="1">
    <source>
        <dbReference type="ARBA" id="ARBA00009437"/>
    </source>
</evidence>
<dbReference type="SUPFAM" id="SSF46785">
    <property type="entry name" value="Winged helix' DNA-binding domain"/>
    <property type="match status" value="1"/>
</dbReference>
<reference evidence="6 7" key="1">
    <citation type="submission" date="2020-01" db="EMBL/GenBank/DDBJ databases">
        <title>Genome sequencing of strain KACC 21265.</title>
        <authorList>
            <person name="Heo J."/>
            <person name="Kim S.-J."/>
            <person name="Kim J.-S."/>
            <person name="Hong S.-B."/>
            <person name="Kwon S.-W."/>
        </authorList>
    </citation>
    <scope>NUCLEOTIDE SEQUENCE [LARGE SCALE GENOMIC DNA]</scope>
    <source>
        <strain evidence="6 7">KACC 21265</strain>
    </source>
</reference>
<dbReference type="InterPro" id="IPR036388">
    <property type="entry name" value="WH-like_DNA-bd_sf"/>
</dbReference>
<evidence type="ECO:0000313" key="7">
    <source>
        <dbReference type="Proteomes" id="UP000464787"/>
    </source>
</evidence>
<dbReference type="FunFam" id="1.10.10.10:FF:000001">
    <property type="entry name" value="LysR family transcriptional regulator"/>
    <property type="match status" value="1"/>
</dbReference>
<name>A0A857J647_9BURK</name>
<dbReference type="PANTHER" id="PTHR30419">
    <property type="entry name" value="HTH-TYPE TRANSCRIPTIONAL REGULATOR YBHD"/>
    <property type="match status" value="1"/>
</dbReference>
<dbReference type="SUPFAM" id="SSF53850">
    <property type="entry name" value="Periplasmic binding protein-like II"/>
    <property type="match status" value="1"/>
</dbReference>
<dbReference type="Gene3D" id="3.40.190.10">
    <property type="entry name" value="Periplasmic binding protein-like II"/>
    <property type="match status" value="2"/>
</dbReference>
<keyword evidence="3" id="KW-0238">DNA-binding</keyword>
<evidence type="ECO:0000256" key="3">
    <source>
        <dbReference type="ARBA" id="ARBA00023125"/>
    </source>
</evidence>
<evidence type="ECO:0000313" key="6">
    <source>
        <dbReference type="EMBL" id="QHI98492.1"/>
    </source>
</evidence>
<dbReference type="RefSeq" id="WP_160552009.1">
    <property type="nucleotide sequence ID" value="NZ_CP047650.1"/>
</dbReference>
<dbReference type="GO" id="GO:0003700">
    <property type="term" value="F:DNA-binding transcription factor activity"/>
    <property type="evidence" value="ECO:0007669"/>
    <property type="project" value="InterPro"/>
</dbReference>
<evidence type="ECO:0000259" key="5">
    <source>
        <dbReference type="PROSITE" id="PS50931"/>
    </source>
</evidence>
<evidence type="ECO:0000256" key="4">
    <source>
        <dbReference type="ARBA" id="ARBA00023163"/>
    </source>
</evidence>
<dbReference type="Pfam" id="PF03466">
    <property type="entry name" value="LysR_substrate"/>
    <property type="match status" value="1"/>
</dbReference>
<dbReference type="EMBL" id="CP047650">
    <property type="protein sequence ID" value="QHI98492.1"/>
    <property type="molecule type" value="Genomic_DNA"/>
</dbReference>
<dbReference type="GO" id="GO:0005829">
    <property type="term" value="C:cytosol"/>
    <property type="evidence" value="ECO:0007669"/>
    <property type="project" value="TreeGrafter"/>
</dbReference>